<name>A0A6J4N437_9ACTN</name>
<dbReference type="AlphaFoldDB" id="A0A6J4N437"/>
<dbReference type="EMBL" id="CADCUM010000047">
    <property type="protein sequence ID" value="CAA9374382.1"/>
    <property type="molecule type" value="Genomic_DNA"/>
</dbReference>
<feature type="compositionally biased region" description="Basic residues" evidence="1">
    <location>
        <begin position="18"/>
        <end position="32"/>
    </location>
</feature>
<feature type="non-terminal residue" evidence="2">
    <location>
        <position position="53"/>
    </location>
</feature>
<sequence length="53" mass="6087">EQLLPAPSGRQGGDGSRVRTHGRPHRHYHRRSCGAVRDGRQRPLLRPGRRLRL</sequence>
<accession>A0A6J4N437</accession>
<feature type="non-terminal residue" evidence="2">
    <location>
        <position position="1"/>
    </location>
</feature>
<proteinExistence type="predicted"/>
<protein>
    <submittedName>
        <fullName evidence="2">Uncharacterized protein</fullName>
    </submittedName>
</protein>
<reference evidence="2" key="1">
    <citation type="submission" date="2020-02" db="EMBL/GenBank/DDBJ databases">
        <authorList>
            <person name="Meier V. D."/>
        </authorList>
    </citation>
    <scope>NUCLEOTIDE SEQUENCE</scope>
    <source>
        <strain evidence="2">AVDCRST_MAG32</strain>
    </source>
</reference>
<evidence type="ECO:0000256" key="1">
    <source>
        <dbReference type="SAM" id="MobiDB-lite"/>
    </source>
</evidence>
<feature type="region of interest" description="Disordered" evidence="1">
    <location>
        <begin position="1"/>
        <end position="53"/>
    </location>
</feature>
<evidence type="ECO:0000313" key="2">
    <source>
        <dbReference type="EMBL" id="CAA9374382.1"/>
    </source>
</evidence>
<gene>
    <name evidence="2" type="ORF">AVDCRST_MAG32-1033</name>
</gene>
<organism evidence="2">
    <name type="scientific">uncultured Nocardioides sp</name>
    <dbReference type="NCBI Taxonomy" id="198441"/>
    <lineage>
        <taxon>Bacteria</taxon>
        <taxon>Bacillati</taxon>
        <taxon>Actinomycetota</taxon>
        <taxon>Actinomycetes</taxon>
        <taxon>Propionibacteriales</taxon>
        <taxon>Nocardioidaceae</taxon>
        <taxon>Nocardioides</taxon>
        <taxon>environmental samples</taxon>
    </lineage>
</organism>